<sequence length="875" mass="97917">MKFAKELEQELVPEWRVKYLNYKAGKKHVKAVSRAINRINNSPHGTAKRSELLPRRPSFFSSPFTPRQRDAEAGQDGLDGGGALRTTPTPKPQAKARHPETPKSGALPTPAQGERHSLARSPGNEGNYGSFGPRPASQLGPPSTSGSRNLFQLPDPAMRVPSNLSEHPSVRSDGGRESLNRAAMQRSATMVPAVSNGSSFTPQPRPSPASHNRPSSSKLRRLFTATQPITRTESARYDVDLQALDTVRQRENEFFDFLDSELDKVESFYHQKEEQAGLRLAALREQLHEMKNRRVQELARAKDRKERGNGSADGSDGKASGHDHPQGLFNPIKSKLFRPGPNSKALSSMPMTPVIGGTAFDASRDYTRKAQSDDVPYRTAKRKLKLALEEFYRGLELLKAYTLLNRTAFRKLNKKYDKAVHARPAYRYMNEKVSKAWFVNSDIVDNYIRDVEDLYARYFEKGNHKIAAGKLRRLTRRPGDESGTTFRSGLFIGMGAVFSIQGLVYGSQLLFDDDSTNVELFFCLYSNHWDNPVQCNSNHSRLMGFFSALPPIWRALQCIRRYQDTKNVFPHLVNCGKYCMTIMAAVTLSLYRIDGTYATLGVFITCATINSIYCSIWDLLMDFSLLQPDARNRFLRNLLGLKRRWPYYVIMTIDPILRFGWIFYAIFTHDAQHSTIVSFLVALSEVIRRGMWALIRVENEHCSNVAAYKASRDLPLPYRLEHEQPAGERASSDESKARSTEENAVASAVDASAAGSSMRVREEAGVATQPTPALEAGGGVGGRLGLRRHRSEVPGARSIRGIMAEAHRQDFEKRRPRAESSATARAAGDDDINASEEEPDDDDDDEDNDTASVFDERMEARRAEKLVRGDSGGNE</sequence>
<dbReference type="Pfam" id="PF03124">
    <property type="entry name" value="EXS"/>
    <property type="match status" value="1"/>
</dbReference>
<dbReference type="EMBL" id="QJNU01000173">
    <property type="protein sequence ID" value="RYP05297.1"/>
    <property type="molecule type" value="Genomic_DNA"/>
</dbReference>
<gene>
    <name evidence="9" type="ORF">DL764_003895</name>
</gene>
<feature type="domain" description="EXS" evidence="7">
    <location>
        <begin position="534"/>
        <end position="728"/>
    </location>
</feature>
<evidence type="ECO:0000313" key="10">
    <source>
        <dbReference type="Proteomes" id="UP000293360"/>
    </source>
</evidence>
<evidence type="ECO:0008006" key="11">
    <source>
        <dbReference type="Google" id="ProtNLM"/>
    </source>
</evidence>
<dbReference type="GO" id="GO:0000822">
    <property type="term" value="F:inositol hexakisphosphate binding"/>
    <property type="evidence" value="ECO:0007669"/>
    <property type="project" value="TreeGrafter"/>
</dbReference>
<keyword evidence="10" id="KW-1185">Reference proteome</keyword>
<dbReference type="STRING" id="155417.A0A4Q4TI88"/>
<dbReference type="InterPro" id="IPR004342">
    <property type="entry name" value="EXS_C"/>
</dbReference>
<comment type="similarity">
    <text evidence="2">Belongs to the SYG1 (TC 2.A.94) family.</text>
</comment>
<dbReference type="OrthoDB" id="9970435at2759"/>
<evidence type="ECO:0000259" key="8">
    <source>
        <dbReference type="PROSITE" id="PS51382"/>
    </source>
</evidence>
<feature type="region of interest" description="Disordered" evidence="6">
    <location>
        <begin position="36"/>
        <end position="221"/>
    </location>
</feature>
<evidence type="ECO:0000256" key="5">
    <source>
        <dbReference type="ARBA" id="ARBA00023136"/>
    </source>
</evidence>
<evidence type="ECO:0000256" key="6">
    <source>
        <dbReference type="SAM" id="MobiDB-lite"/>
    </source>
</evidence>
<keyword evidence="5" id="KW-0472">Membrane</keyword>
<dbReference type="AlphaFoldDB" id="A0A4Q4TI88"/>
<evidence type="ECO:0000259" key="7">
    <source>
        <dbReference type="PROSITE" id="PS51380"/>
    </source>
</evidence>
<dbReference type="PROSITE" id="PS51382">
    <property type="entry name" value="SPX"/>
    <property type="match status" value="1"/>
</dbReference>
<dbReference type="CDD" id="cd14475">
    <property type="entry name" value="SPX_SYG1_like"/>
    <property type="match status" value="1"/>
</dbReference>
<accession>A0A4Q4TI88</accession>
<dbReference type="GO" id="GO:0016036">
    <property type="term" value="P:cellular response to phosphate starvation"/>
    <property type="evidence" value="ECO:0007669"/>
    <property type="project" value="TreeGrafter"/>
</dbReference>
<keyword evidence="3" id="KW-0812">Transmembrane</keyword>
<feature type="compositionally biased region" description="Acidic residues" evidence="6">
    <location>
        <begin position="829"/>
        <end position="849"/>
    </location>
</feature>
<feature type="region of interest" description="Disordered" evidence="6">
    <location>
        <begin position="298"/>
        <end position="334"/>
    </location>
</feature>
<reference evidence="9 10" key="1">
    <citation type="submission" date="2018-06" db="EMBL/GenBank/DDBJ databases">
        <title>Complete Genomes of Monosporascus.</title>
        <authorList>
            <person name="Robinson A.J."/>
            <person name="Natvig D.O."/>
        </authorList>
    </citation>
    <scope>NUCLEOTIDE SEQUENCE [LARGE SCALE GENOMIC DNA]</scope>
    <source>
        <strain evidence="9 10">CBS 110550</strain>
    </source>
</reference>
<dbReference type="Proteomes" id="UP000293360">
    <property type="component" value="Unassembled WGS sequence"/>
</dbReference>
<name>A0A4Q4TI88_9PEZI</name>
<dbReference type="PROSITE" id="PS51380">
    <property type="entry name" value="EXS"/>
    <property type="match status" value="1"/>
</dbReference>
<feature type="compositionally biased region" description="Low complexity" evidence="6">
    <location>
        <begin position="744"/>
        <end position="757"/>
    </location>
</feature>
<dbReference type="Pfam" id="PF03105">
    <property type="entry name" value="SPX"/>
    <property type="match status" value="1"/>
</dbReference>
<dbReference type="GO" id="GO:0005886">
    <property type="term" value="C:plasma membrane"/>
    <property type="evidence" value="ECO:0007669"/>
    <property type="project" value="TreeGrafter"/>
</dbReference>
<feature type="compositionally biased region" description="Basic and acidic residues" evidence="6">
    <location>
        <begin position="723"/>
        <end position="741"/>
    </location>
</feature>
<feature type="compositionally biased region" description="Basic and acidic residues" evidence="6">
    <location>
        <begin position="168"/>
        <end position="179"/>
    </location>
</feature>
<feature type="compositionally biased region" description="Basic and acidic residues" evidence="6">
    <location>
        <begin position="298"/>
        <end position="308"/>
    </location>
</feature>
<comment type="caution">
    <text evidence="9">The sequence shown here is derived from an EMBL/GenBank/DDBJ whole genome shotgun (WGS) entry which is preliminary data.</text>
</comment>
<evidence type="ECO:0000313" key="9">
    <source>
        <dbReference type="EMBL" id="RYP05297.1"/>
    </source>
</evidence>
<feature type="compositionally biased region" description="Basic and acidic residues" evidence="6">
    <location>
        <begin position="315"/>
        <end position="325"/>
    </location>
</feature>
<evidence type="ECO:0000256" key="4">
    <source>
        <dbReference type="ARBA" id="ARBA00022989"/>
    </source>
</evidence>
<dbReference type="InterPro" id="IPR004331">
    <property type="entry name" value="SPX_dom"/>
</dbReference>
<protein>
    <recommendedName>
        <fullName evidence="11">SPX domain-containing protein</fullName>
    </recommendedName>
</protein>
<comment type="subcellular location">
    <subcellularLocation>
        <location evidence="1">Membrane</location>
        <topology evidence="1">Multi-pass membrane protein</topology>
    </subcellularLocation>
</comment>
<proteinExistence type="inferred from homology"/>
<dbReference type="PANTHER" id="PTHR10783">
    <property type="entry name" value="XENOTROPIC AND POLYTROPIC RETROVIRUS RECEPTOR 1-RELATED"/>
    <property type="match status" value="1"/>
</dbReference>
<dbReference type="PANTHER" id="PTHR10783:SF103">
    <property type="entry name" value="SOLUTE CARRIER FAMILY 53 MEMBER 1"/>
    <property type="match status" value="1"/>
</dbReference>
<feature type="domain" description="SPX" evidence="8">
    <location>
        <begin position="1"/>
        <end position="430"/>
    </location>
</feature>
<keyword evidence="4" id="KW-1133">Transmembrane helix</keyword>
<evidence type="ECO:0000256" key="1">
    <source>
        <dbReference type="ARBA" id="ARBA00004141"/>
    </source>
</evidence>
<dbReference type="GO" id="GO:0006817">
    <property type="term" value="P:phosphate ion transport"/>
    <property type="evidence" value="ECO:0007669"/>
    <property type="project" value="TreeGrafter"/>
</dbReference>
<feature type="compositionally biased region" description="Polar residues" evidence="6">
    <location>
        <begin position="140"/>
        <end position="150"/>
    </location>
</feature>
<evidence type="ECO:0000256" key="3">
    <source>
        <dbReference type="ARBA" id="ARBA00022692"/>
    </source>
</evidence>
<organism evidence="9 10">
    <name type="scientific">Monosporascus ibericus</name>
    <dbReference type="NCBI Taxonomy" id="155417"/>
    <lineage>
        <taxon>Eukaryota</taxon>
        <taxon>Fungi</taxon>
        <taxon>Dikarya</taxon>
        <taxon>Ascomycota</taxon>
        <taxon>Pezizomycotina</taxon>
        <taxon>Sordariomycetes</taxon>
        <taxon>Xylariomycetidae</taxon>
        <taxon>Xylariales</taxon>
        <taxon>Xylariales incertae sedis</taxon>
        <taxon>Monosporascus</taxon>
    </lineage>
</organism>
<dbReference type="GO" id="GO:0005794">
    <property type="term" value="C:Golgi apparatus"/>
    <property type="evidence" value="ECO:0007669"/>
    <property type="project" value="TreeGrafter"/>
</dbReference>
<evidence type="ECO:0000256" key="2">
    <source>
        <dbReference type="ARBA" id="ARBA00009665"/>
    </source>
</evidence>
<feature type="compositionally biased region" description="Basic and acidic residues" evidence="6">
    <location>
        <begin position="854"/>
        <end position="868"/>
    </location>
</feature>
<feature type="region of interest" description="Disordered" evidence="6">
    <location>
        <begin position="723"/>
        <end position="875"/>
    </location>
</feature>